<evidence type="ECO:0000313" key="2">
    <source>
        <dbReference type="EMBL" id="KAK6774555.1"/>
    </source>
</evidence>
<dbReference type="EMBL" id="JBANQN010000012">
    <property type="protein sequence ID" value="KAK6774555.1"/>
    <property type="molecule type" value="Genomic_DNA"/>
</dbReference>
<comment type="caution">
    <text evidence="2">The sequence shown here is derived from an EMBL/GenBank/DDBJ whole genome shotgun (WGS) entry which is preliminary data.</text>
</comment>
<protein>
    <submittedName>
        <fullName evidence="2">Uncharacterized protein</fullName>
    </submittedName>
</protein>
<name>A0AAN8SU48_SOLBU</name>
<dbReference type="AlphaFoldDB" id="A0AAN8SU48"/>
<gene>
    <name evidence="2" type="ORF">RDI58_029794</name>
</gene>
<evidence type="ECO:0000313" key="3">
    <source>
        <dbReference type="Proteomes" id="UP001371456"/>
    </source>
</evidence>
<keyword evidence="3" id="KW-1185">Reference proteome</keyword>
<sequence>MKAKGKGKETIPLLKQRTENSSRAKLSTTSNKKFR</sequence>
<accession>A0AAN8SU48</accession>
<organism evidence="2 3">
    <name type="scientific">Solanum bulbocastanum</name>
    <name type="common">Wild potato</name>
    <dbReference type="NCBI Taxonomy" id="147425"/>
    <lineage>
        <taxon>Eukaryota</taxon>
        <taxon>Viridiplantae</taxon>
        <taxon>Streptophyta</taxon>
        <taxon>Embryophyta</taxon>
        <taxon>Tracheophyta</taxon>
        <taxon>Spermatophyta</taxon>
        <taxon>Magnoliopsida</taxon>
        <taxon>eudicotyledons</taxon>
        <taxon>Gunneridae</taxon>
        <taxon>Pentapetalae</taxon>
        <taxon>asterids</taxon>
        <taxon>lamiids</taxon>
        <taxon>Solanales</taxon>
        <taxon>Solanaceae</taxon>
        <taxon>Solanoideae</taxon>
        <taxon>Solaneae</taxon>
        <taxon>Solanum</taxon>
    </lineage>
</organism>
<evidence type="ECO:0000256" key="1">
    <source>
        <dbReference type="SAM" id="MobiDB-lite"/>
    </source>
</evidence>
<reference evidence="2 3" key="1">
    <citation type="submission" date="2024-02" db="EMBL/GenBank/DDBJ databases">
        <title>de novo genome assembly of Solanum bulbocastanum strain 11H21.</title>
        <authorList>
            <person name="Hosaka A.J."/>
        </authorList>
    </citation>
    <scope>NUCLEOTIDE SEQUENCE [LARGE SCALE GENOMIC DNA]</scope>
    <source>
        <tissue evidence="2">Young leaves</tissue>
    </source>
</reference>
<dbReference type="Proteomes" id="UP001371456">
    <property type="component" value="Unassembled WGS sequence"/>
</dbReference>
<feature type="region of interest" description="Disordered" evidence="1">
    <location>
        <begin position="1"/>
        <end position="35"/>
    </location>
</feature>
<proteinExistence type="predicted"/>
<feature type="compositionally biased region" description="Polar residues" evidence="1">
    <location>
        <begin position="23"/>
        <end position="35"/>
    </location>
</feature>